<dbReference type="Proteomes" id="UP001529510">
    <property type="component" value="Unassembled WGS sequence"/>
</dbReference>
<dbReference type="InterPro" id="IPR007587">
    <property type="entry name" value="SAPS"/>
</dbReference>
<reference evidence="2 3" key="1">
    <citation type="submission" date="2024-05" db="EMBL/GenBank/DDBJ databases">
        <title>Genome sequencing and assembly of Indian major carp, Cirrhinus mrigala (Hamilton, 1822).</title>
        <authorList>
            <person name="Mohindra V."/>
            <person name="Chowdhury L.M."/>
            <person name="Lal K."/>
            <person name="Jena J.K."/>
        </authorList>
    </citation>
    <scope>NUCLEOTIDE SEQUENCE [LARGE SCALE GENOMIC DNA]</scope>
    <source>
        <strain evidence="2">CM1030</strain>
        <tissue evidence="2">Blood</tissue>
    </source>
</reference>
<accession>A0ABD0RAF2</accession>
<protein>
    <submittedName>
        <fullName evidence="2">Uncharacterized protein</fullName>
    </submittedName>
</protein>
<comment type="similarity">
    <text evidence="1">Belongs to the SAPS family.</text>
</comment>
<dbReference type="EMBL" id="JAMKFB020000004">
    <property type="protein sequence ID" value="KAL0195495.1"/>
    <property type="molecule type" value="Genomic_DNA"/>
</dbReference>
<proteinExistence type="inferred from homology"/>
<sequence length="88" mass="10091">PGLPAAAATTAAIMFWKFDLNNTSHIDQLLDREGVTLRELMEEEDVLQECKAQNRKLLLFLSKDHCMQELVTLITEEPSADLEERTRF</sequence>
<name>A0ABD0RAF2_CIRMR</name>
<keyword evidence="3" id="KW-1185">Reference proteome</keyword>
<dbReference type="PANTHER" id="PTHR12634:SF15">
    <property type="entry name" value="SERINE_THREONINE-PROTEIN PHOSPHATASE 6 REGULATORY SUBUNIT 2"/>
    <property type="match status" value="1"/>
</dbReference>
<comment type="caution">
    <text evidence="2">The sequence shown here is derived from an EMBL/GenBank/DDBJ whole genome shotgun (WGS) entry which is preliminary data.</text>
</comment>
<evidence type="ECO:0000313" key="2">
    <source>
        <dbReference type="EMBL" id="KAL0195495.1"/>
    </source>
</evidence>
<evidence type="ECO:0000256" key="1">
    <source>
        <dbReference type="ARBA" id="ARBA00006180"/>
    </source>
</evidence>
<evidence type="ECO:0000313" key="3">
    <source>
        <dbReference type="Proteomes" id="UP001529510"/>
    </source>
</evidence>
<feature type="non-terminal residue" evidence="2">
    <location>
        <position position="1"/>
    </location>
</feature>
<dbReference type="AlphaFoldDB" id="A0ABD0RAF2"/>
<feature type="non-terminal residue" evidence="2">
    <location>
        <position position="88"/>
    </location>
</feature>
<organism evidence="2 3">
    <name type="scientific">Cirrhinus mrigala</name>
    <name type="common">Mrigala</name>
    <dbReference type="NCBI Taxonomy" id="683832"/>
    <lineage>
        <taxon>Eukaryota</taxon>
        <taxon>Metazoa</taxon>
        <taxon>Chordata</taxon>
        <taxon>Craniata</taxon>
        <taxon>Vertebrata</taxon>
        <taxon>Euteleostomi</taxon>
        <taxon>Actinopterygii</taxon>
        <taxon>Neopterygii</taxon>
        <taxon>Teleostei</taxon>
        <taxon>Ostariophysi</taxon>
        <taxon>Cypriniformes</taxon>
        <taxon>Cyprinidae</taxon>
        <taxon>Labeoninae</taxon>
        <taxon>Labeonini</taxon>
        <taxon>Cirrhinus</taxon>
    </lineage>
</organism>
<gene>
    <name evidence="2" type="ORF">M9458_009067</name>
</gene>
<dbReference type="PANTHER" id="PTHR12634">
    <property type="entry name" value="SIT4 YEAST -ASSOCIATING PROTEIN-RELATED"/>
    <property type="match status" value="1"/>
</dbReference>